<dbReference type="AlphaFoldDB" id="A0AAV4RDN5"/>
<dbReference type="Proteomes" id="UP001054945">
    <property type="component" value="Unassembled WGS sequence"/>
</dbReference>
<proteinExistence type="predicted"/>
<name>A0AAV4RDN5_CAEEX</name>
<keyword evidence="2" id="KW-1185">Reference proteome</keyword>
<organism evidence="1 2">
    <name type="scientific">Caerostris extrusa</name>
    <name type="common">Bark spider</name>
    <name type="synonym">Caerostris bankana</name>
    <dbReference type="NCBI Taxonomy" id="172846"/>
    <lineage>
        <taxon>Eukaryota</taxon>
        <taxon>Metazoa</taxon>
        <taxon>Ecdysozoa</taxon>
        <taxon>Arthropoda</taxon>
        <taxon>Chelicerata</taxon>
        <taxon>Arachnida</taxon>
        <taxon>Araneae</taxon>
        <taxon>Araneomorphae</taxon>
        <taxon>Entelegynae</taxon>
        <taxon>Araneoidea</taxon>
        <taxon>Araneidae</taxon>
        <taxon>Caerostris</taxon>
    </lineage>
</organism>
<comment type="caution">
    <text evidence="1">The sequence shown here is derived from an EMBL/GenBank/DDBJ whole genome shotgun (WGS) entry which is preliminary data.</text>
</comment>
<sequence length="111" mass="12896">MITHHPIAFIKLFASLKRILKLADKFPRPCRREVSPTSTELYLMRKKYTFSRRVMSKIFTMLLKKVVEMKANLSLNRLSFTPRNCTLLTIRKQSNIISVPLSEMSAGIHSK</sequence>
<accession>A0AAV4RDN5</accession>
<evidence type="ECO:0000313" key="1">
    <source>
        <dbReference type="EMBL" id="GIY20408.1"/>
    </source>
</evidence>
<gene>
    <name evidence="1" type="ORF">CEXT_740211</name>
</gene>
<reference evidence="1 2" key="1">
    <citation type="submission" date="2021-06" db="EMBL/GenBank/DDBJ databases">
        <title>Caerostris extrusa draft genome.</title>
        <authorList>
            <person name="Kono N."/>
            <person name="Arakawa K."/>
        </authorList>
    </citation>
    <scope>NUCLEOTIDE SEQUENCE [LARGE SCALE GENOMIC DNA]</scope>
</reference>
<protein>
    <submittedName>
        <fullName evidence="1">Uncharacterized protein</fullName>
    </submittedName>
</protein>
<dbReference type="EMBL" id="BPLR01007877">
    <property type="protein sequence ID" value="GIY20408.1"/>
    <property type="molecule type" value="Genomic_DNA"/>
</dbReference>
<evidence type="ECO:0000313" key="2">
    <source>
        <dbReference type="Proteomes" id="UP001054945"/>
    </source>
</evidence>